<reference evidence="7" key="1">
    <citation type="submission" date="2025-08" db="UniProtKB">
        <authorList>
            <consortium name="RefSeq"/>
        </authorList>
    </citation>
    <scope>IDENTIFICATION</scope>
    <source>
        <tissue evidence="7">Whole sample</tissue>
    </source>
</reference>
<dbReference type="InterPro" id="IPR000436">
    <property type="entry name" value="Sushi_SCR_CCP_dom"/>
</dbReference>
<organism evidence="6 7">
    <name type="scientific">Crassostrea virginica</name>
    <name type="common">Eastern oyster</name>
    <dbReference type="NCBI Taxonomy" id="6565"/>
    <lineage>
        <taxon>Eukaryota</taxon>
        <taxon>Metazoa</taxon>
        <taxon>Spiralia</taxon>
        <taxon>Lophotrochozoa</taxon>
        <taxon>Mollusca</taxon>
        <taxon>Bivalvia</taxon>
        <taxon>Autobranchia</taxon>
        <taxon>Pteriomorphia</taxon>
        <taxon>Ostreida</taxon>
        <taxon>Ostreoidea</taxon>
        <taxon>Ostreidae</taxon>
        <taxon>Crassostrea</taxon>
    </lineage>
</organism>
<dbReference type="OrthoDB" id="6043768at2759"/>
<evidence type="ECO:0000313" key="7">
    <source>
        <dbReference type="RefSeq" id="XP_022302254.1"/>
    </source>
</evidence>
<protein>
    <submittedName>
        <fullName evidence="7">Uncharacterized protein LOC111110157</fullName>
    </submittedName>
</protein>
<evidence type="ECO:0000256" key="3">
    <source>
        <dbReference type="SAM" id="MobiDB-lite"/>
    </source>
</evidence>
<dbReference type="RefSeq" id="XP_022302254.1">
    <property type="nucleotide sequence ID" value="XM_022446546.1"/>
</dbReference>
<feature type="compositionally biased region" description="Polar residues" evidence="3">
    <location>
        <begin position="208"/>
        <end position="223"/>
    </location>
</feature>
<name>A0A8B8BHG4_CRAVI</name>
<evidence type="ECO:0000313" key="6">
    <source>
        <dbReference type="Proteomes" id="UP000694844"/>
    </source>
</evidence>
<dbReference type="KEGG" id="cvn:111110157"/>
<feature type="domain" description="Sushi" evidence="5">
    <location>
        <begin position="2"/>
        <end position="62"/>
    </location>
</feature>
<evidence type="ECO:0000256" key="2">
    <source>
        <dbReference type="PROSITE-ProRule" id="PRU00302"/>
    </source>
</evidence>
<dbReference type="Pfam" id="PF00084">
    <property type="entry name" value="Sushi"/>
    <property type="match status" value="1"/>
</dbReference>
<keyword evidence="4" id="KW-1133">Transmembrane helix</keyword>
<evidence type="ECO:0000259" key="5">
    <source>
        <dbReference type="PROSITE" id="PS50923"/>
    </source>
</evidence>
<dbReference type="CDD" id="cd00033">
    <property type="entry name" value="CCP"/>
    <property type="match status" value="1"/>
</dbReference>
<proteinExistence type="predicted"/>
<dbReference type="GeneID" id="111110157"/>
<feature type="compositionally biased region" description="Polar residues" evidence="3">
    <location>
        <begin position="158"/>
        <end position="177"/>
    </location>
</feature>
<dbReference type="Proteomes" id="UP000694844">
    <property type="component" value="Chromosome 8"/>
</dbReference>
<accession>A0A8B8BHG4</accession>
<dbReference type="SMART" id="SM00032">
    <property type="entry name" value="CCP"/>
    <property type="match status" value="1"/>
</dbReference>
<evidence type="ECO:0000256" key="4">
    <source>
        <dbReference type="SAM" id="Phobius"/>
    </source>
</evidence>
<dbReference type="Gene3D" id="2.10.70.10">
    <property type="entry name" value="Complement Module, domain 1"/>
    <property type="match status" value="1"/>
</dbReference>
<feature type="transmembrane region" description="Helical" evidence="4">
    <location>
        <begin position="81"/>
        <end position="105"/>
    </location>
</feature>
<gene>
    <name evidence="7" type="primary">LOC111110157</name>
</gene>
<evidence type="ECO:0000256" key="1">
    <source>
        <dbReference type="ARBA" id="ARBA00023157"/>
    </source>
</evidence>
<dbReference type="AlphaFoldDB" id="A0A8B8BHG4"/>
<keyword evidence="2" id="KW-0768">Sushi</keyword>
<dbReference type="SUPFAM" id="SSF57535">
    <property type="entry name" value="Complement control module/SCR domain"/>
    <property type="match status" value="1"/>
</dbReference>
<comment type="caution">
    <text evidence="2">Lacks conserved residue(s) required for the propagation of feature annotation.</text>
</comment>
<dbReference type="InterPro" id="IPR035976">
    <property type="entry name" value="Sushi/SCR/CCP_sf"/>
</dbReference>
<keyword evidence="4" id="KW-0472">Membrane</keyword>
<keyword evidence="1" id="KW-1015">Disulfide bond</keyword>
<feature type="region of interest" description="Disordered" evidence="3">
    <location>
        <begin position="158"/>
        <end position="223"/>
    </location>
</feature>
<sequence>MPSCSSPPGVSNGFFVIAKGTYGDGDQISYYCKMGYELTGAVTRSCDGATGSWSGTTPKCTAATTTTSATTTTESTAQITVAALVVIPSVVLSLLVISLVVLYSIKYLHCQEGCRKQTLWLDGDEYTQDGVWFACCRNSFVFCCQLIVCEKCQKVQPSRNDQSNVGWTNRNSTLGSNTGSRSSPSRTFSGSVWSSPGDLEGEGHWKTSLKSLPETSQTTLSDI</sequence>
<keyword evidence="4" id="KW-0812">Transmembrane</keyword>
<dbReference type="PROSITE" id="PS50923">
    <property type="entry name" value="SUSHI"/>
    <property type="match status" value="1"/>
</dbReference>
<feature type="compositionally biased region" description="Low complexity" evidence="3">
    <location>
        <begin position="178"/>
        <end position="191"/>
    </location>
</feature>
<keyword evidence="6" id="KW-1185">Reference proteome</keyword>